<feature type="transmembrane region" description="Helical" evidence="9">
    <location>
        <begin position="369"/>
        <end position="391"/>
    </location>
</feature>
<feature type="transmembrane region" description="Helical" evidence="9">
    <location>
        <begin position="403"/>
        <end position="426"/>
    </location>
</feature>
<feature type="transmembrane region" description="Helical" evidence="9">
    <location>
        <begin position="181"/>
        <end position="203"/>
    </location>
</feature>
<sequence>MKGKGKWHGVTPYMFFCCCVFACGNILYGLDVSSFGAIQTLPSWLRQFGELQPDGTYILQTRRQSIMNGVVWPGKITGVLLFDPILNRLGYKRTAILVACIQSLALIIELTAKDWRQYCVGRVFAYLGVGIVENIVPAYHAELAPAEIRGFFAGSIQVLVHIGAIWASSVTKAYATEPGNIGWLVPTAQQLIPGVLLMIFVPLTVESPRWLLLHKKEDRALKNLNRIRPKKDVDSGLTMLEIDALEQANFESRANESRWIELFQGTYRRRAVITAVTFFLNEVTGQQYTNAFGPTFYKSIGLGAKTFTYNILVTLAGFVACVIAIFSNDRIGRVPLVVLSCGLCIIFTCLVGSLGAIKSPTTTQQNTVIASIILINFSAKIGVSSQCYTIGAELGGTRMRKKMMAVGTAVDVIAAFLVTFCTPYIQNASGANLGARTAYIWMGFAILGLCYFPFFLPELKGRSLEEVDDLFEQRLWAWQFRHATTSGVGARIHRLEQGVIEGKEEFHSEHVENVESDKV</sequence>
<accession>A0A4Q1BKS9</accession>
<dbReference type="InterPro" id="IPR005828">
    <property type="entry name" value="MFS_sugar_transport-like"/>
</dbReference>
<dbReference type="InterPro" id="IPR020846">
    <property type="entry name" value="MFS_dom"/>
</dbReference>
<evidence type="ECO:0000313" key="11">
    <source>
        <dbReference type="EMBL" id="RXK38375.1"/>
    </source>
</evidence>
<feature type="transmembrane region" description="Helical" evidence="9">
    <location>
        <begin position="94"/>
        <end position="112"/>
    </location>
</feature>
<dbReference type="GO" id="GO:0016020">
    <property type="term" value="C:membrane"/>
    <property type="evidence" value="ECO:0007669"/>
    <property type="project" value="UniProtKB-SubCell"/>
</dbReference>
<dbReference type="InParanoid" id="A0A4Q1BKS9"/>
<keyword evidence="5 9" id="KW-1133">Transmembrane helix</keyword>
<dbReference type="SUPFAM" id="SSF103473">
    <property type="entry name" value="MFS general substrate transporter"/>
    <property type="match status" value="1"/>
</dbReference>
<dbReference type="InterPro" id="IPR050360">
    <property type="entry name" value="MFS_Sugar_Transporters"/>
</dbReference>
<dbReference type="PANTHER" id="PTHR48022">
    <property type="entry name" value="PLASTIDIC GLUCOSE TRANSPORTER 4"/>
    <property type="match status" value="1"/>
</dbReference>
<keyword evidence="6 9" id="KW-0472">Membrane</keyword>
<keyword evidence="4 9" id="KW-0812">Transmembrane</keyword>
<gene>
    <name evidence="11" type="ORF">M231_04284</name>
</gene>
<dbReference type="Gene3D" id="1.20.1250.20">
    <property type="entry name" value="MFS general substrate transporter like domains"/>
    <property type="match status" value="1"/>
</dbReference>
<evidence type="ECO:0000256" key="9">
    <source>
        <dbReference type="SAM" id="Phobius"/>
    </source>
</evidence>
<dbReference type="PANTHER" id="PTHR48022:SF77">
    <property type="entry name" value="MAJOR FACILITATOR SUPERFAMILY (MFS) PROFILE DOMAIN-CONTAINING PROTEIN"/>
    <property type="match status" value="1"/>
</dbReference>
<dbReference type="InterPro" id="IPR036259">
    <property type="entry name" value="MFS_trans_sf"/>
</dbReference>
<feature type="transmembrane region" description="Helical" evidence="9">
    <location>
        <begin position="119"/>
        <end position="139"/>
    </location>
</feature>
<evidence type="ECO:0000256" key="4">
    <source>
        <dbReference type="ARBA" id="ARBA00022692"/>
    </source>
</evidence>
<comment type="caution">
    <text evidence="11">The sequence shown here is derived from an EMBL/GenBank/DDBJ whole genome shotgun (WGS) entry which is preliminary data.</text>
</comment>
<protein>
    <recommendedName>
        <fullName evidence="10">Major facilitator superfamily (MFS) profile domain-containing protein</fullName>
    </recommendedName>
</protein>
<evidence type="ECO:0000256" key="3">
    <source>
        <dbReference type="ARBA" id="ARBA00022448"/>
    </source>
</evidence>
<dbReference type="AlphaFoldDB" id="A0A4Q1BKS9"/>
<evidence type="ECO:0000256" key="1">
    <source>
        <dbReference type="ARBA" id="ARBA00004141"/>
    </source>
</evidence>
<dbReference type="GO" id="GO:0005351">
    <property type="term" value="F:carbohydrate:proton symporter activity"/>
    <property type="evidence" value="ECO:0007669"/>
    <property type="project" value="TreeGrafter"/>
</dbReference>
<dbReference type="NCBIfam" id="TIGR00879">
    <property type="entry name" value="SP"/>
    <property type="match status" value="1"/>
</dbReference>
<dbReference type="Proteomes" id="UP000289152">
    <property type="component" value="Unassembled WGS sequence"/>
</dbReference>
<evidence type="ECO:0000256" key="7">
    <source>
        <dbReference type="ARBA" id="ARBA00049119"/>
    </source>
</evidence>
<dbReference type="InterPro" id="IPR003663">
    <property type="entry name" value="Sugar/inositol_transpt"/>
</dbReference>
<evidence type="ECO:0000256" key="2">
    <source>
        <dbReference type="ARBA" id="ARBA00010992"/>
    </source>
</evidence>
<comment type="catalytic activity">
    <reaction evidence="7">
        <text>myo-inositol(out) + H(+)(out) = myo-inositol(in) + H(+)(in)</text>
        <dbReference type="Rhea" id="RHEA:60364"/>
        <dbReference type="ChEBI" id="CHEBI:15378"/>
        <dbReference type="ChEBI" id="CHEBI:17268"/>
    </reaction>
</comment>
<reference evidence="11 12" key="1">
    <citation type="submission" date="2016-06" db="EMBL/GenBank/DDBJ databases">
        <title>Evolution of pathogenesis and genome organization in the Tremellales.</title>
        <authorList>
            <person name="Cuomo C."/>
            <person name="Litvintseva A."/>
            <person name="Heitman J."/>
            <person name="Chen Y."/>
            <person name="Sun S."/>
            <person name="Springer D."/>
            <person name="Dromer F."/>
            <person name="Young S."/>
            <person name="Zeng Q."/>
            <person name="Chapman S."/>
            <person name="Gujja S."/>
            <person name="Saif S."/>
            <person name="Birren B."/>
        </authorList>
    </citation>
    <scope>NUCLEOTIDE SEQUENCE [LARGE SCALE GENOMIC DNA]</scope>
    <source>
        <strain evidence="11 12">ATCC 28783</strain>
    </source>
</reference>
<feature type="transmembrane region" description="Helical" evidence="9">
    <location>
        <begin position="438"/>
        <end position="456"/>
    </location>
</feature>
<evidence type="ECO:0000313" key="12">
    <source>
        <dbReference type="Proteomes" id="UP000289152"/>
    </source>
</evidence>
<feature type="transmembrane region" description="Helical" evidence="9">
    <location>
        <begin position="151"/>
        <end position="169"/>
    </location>
</feature>
<proteinExistence type="inferred from homology"/>
<feature type="transmembrane region" description="Helical" evidence="9">
    <location>
        <begin position="12"/>
        <end position="30"/>
    </location>
</feature>
<comment type="subcellular location">
    <subcellularLocation>
        <location evidence="1">Membrane</location>
        <topology evidence="1">Multi-pass membrane protein</topology>
    </subcellularLocation>
</comment>
<feature type="transmembrane region" description="Helical" evidence="9">
    <location>
        <begin position="334"/>
        <end position="357"/>
    </location>
</feature>
<dbReference type="PROSITE" id="PS50850">
    <property type="entry name" value="MFS"/>
    <property type="match status" value="1"/>
</dbReference>
<dbReference type="VEuPathDB" id="FungiDB:TREMEDRAFT_59232"/>
<dbReference type="OrthoDB" id="6612291at2759"/>
<evidence type="ECO:0000256" key="6">
    <source>
        <dbReference type="ARBA" id="ARBA00023136"/>
    </source>
</evidence>
<keyword evidence="12" id="KW-1185">Reference proteome</keyword>
<evidence type="ECO:0000259" key="10">
    <source>
        <dbReference type="PROSITE" id="PS50850"/>
    </source>
</evidence>
<organism evidence="11 12">
    <name type="scientific">Tremella mesenterica</name>
    <name type="common">Jelly fungus</name>
    <dbReference type="NCBI Taxonomy" id="5217"/>
    <lineage>
        <taxon>Eukaryota</taxon>
        <taxon>Fungi</taxon>
        <taxon>Dikarya</taxon>
        <taxon>Basidiomycota</taxon>
        <taxon>Agaricomycotina</taxon>
        <taxon>Tremellomycetes</taxon>
        <taxon>Tremellales</taxon>
        <taxon>Tremellaceae</taxon>
        <taxon>Tremella</taxon>
    </lineage>
</organism>
<evidence type="ECO:0000256" key="5">
    <source>
        <dbReference type="ARBA" id="ARBA00022989"/>
    </source>
</evidence>
<dbReference type="EMBL" id="SDIL01000048">
    <property type="protein sequence ID" value="RXK38375.1"/>
    <property type="molecule type" value="Genomic_DNA"/>
</dbReference>
<comment type="similarity">
    <text evidence="2 8">Belongs to the major facilitator superfamily. Sugar transporter (TC 2.A.1.1) family.</text>
</comment>
<keyword evidence="3 8" id="KW-0813">Transport</keyword>
<feature type="transmembrane region" description="Helical" evidence="9">
    <location>
        <begin position="307"/>
        <end position="327"/>
    </location>
</feature>
<feature type="domain" description="Major facilitator superfamily (MFS) profile" evidence="10">
    <location>
        <begin position="17"/>
        <end position="460"/>
    </location>
</feature>
<dbReference type="STRING" id="5217.A0A4Q1BKS9"/>
<dbReference type="Pfam" id="PF00083">
    <property type="entry name" value="Sugar_tr"/>
    <property type="match status" value="1"/>
</dbReference>
<evidence type="ECO:0000256" key="8">
    <source>
        <dbReference type="RuleBase" id="RU003346"/>
    </source>
</evidence>
<name>A0A4Q1BKS9_TREME</name>